<organism evidence="2 3">
    <name type="scientific">Amniculicola lignicola CBS 123094</name>
    <dbReference type="NCBI Taxonomy" id="1392246"/>
    <lineage>
        <taxon>Eukaryota</taxon>
        <taxon>Fungi</taxon>
        <taxon>Dikarya</taxon>
        <taxon>Ascomycota</taxon>
        <taxon>Pezizomycotina</taxon>
        <taxon>Dothideomycetes</taxon>
        <taxon>Pleosporomycetidae</taxon>
        <taxon>Pleosporales</taxon>
        <taxon>Amniculicolaceae</taxon>
        <taxon>Amniculicola</taxon>
    </lineage>
</organism>
<dbReference type="AlphaFoldDB" id="A0A6A5W563"/>
<dbReference type="OrthoDB" id="5376804at2759"/>
<reference evidence="2" key="1">
    <citation type="journal article" date="2020" name="Stud. Mycol.">
        <title>101 Dothideomycetes genomes: a test case for predicting lifestyles and emergence of pathogens.</title>
        <authorList>
            <person name="Haridas S."/>
            <person name="Albert R."/>
            <person name="Binder M."/>
            <person name="Bloem J."/>
            <person name="Labutti K."/>
            <person name="Salamov A."/>
            <person name="Andreopoulos B."/>
            <person name="Baker S."/>
            <person name="Barry K."/>
            <person name="Bills G."/>
            <person name="Bluhm B."/>
            <person name="Cannon C."/>
            <person name="Castanera R."/>
            <person name="Culley D."/>
            <person name="Daum C."/>
            <person name="Ezra D."/>
            <person name="Gonzalez J."/>
            <person name="Henrissat B."/>
            <person name="Kuo A."/>
            <person name="Liang C."/>
            <person name="Lipzen A."/>
            <person name="Lutzoni F."/>
            <person name="Magnuson J."/>
            <person name="Mondo S."/>
            <person name="Nolan M."/>
            <person name="Ohm R."/>
            <person name="Pangilinan J."/>
            <person name="Park H.-J."/>
            <person name="Ramirez L."/>
            <person name="Alfaro M."/>
            <person name="Sun H."/>
            <person name="Tritt A."/>
            <person name="Yoshinaga Y."/>
            <person name="Zwiers L.-H."/>
            <person name="Turgeon B."/>
            <person name="Goodwin S."/>
            <person name="Spatafora J."/>
            <person name="Crous P."/>
            <person name="Grigoriev I."/>
        </authorList>
    </citation>
    <scope>NUCLEOTIDE SEQUENCE</scope>
    <source>
        <strain evidence="2">CBS 123094</strain>
    </source>
</reference>
<evidence type="ECO:0000313" key="3">
    <source>
        <dbReference type="Proteomes" id="UP000799779"/>
    </source>
</evidence>
<protein>
    <submittedName>
        <fullName evidence="2">Uncharacterized protein</fullName>
    </submittedName>
</protein>
<keyword evidence="3" id="KW-1185">Reference proteome</keyword>
<feature type="non-terminal residue" evidence="2">
    <location>
        <position position="1"/>
    </location>
</feature>
<name>A0A6A5W563_9PLEO</name>
<evidence type="ECO:0000256" key="1">
    <source>
        <dbReference type="SAM" id="Phobius"/>
    </source>
</evidence>
<feature type="transmembrane region" description="Helical" evidence="1">
    <location>
        <begin position="6"/>
        <end position="25"/>
    </location>
</feature>
<accession>A0A6A5W563</accession>
<keyword evidence="1" id="KW-0472">Membrane</keyword>
<dbReference type="EMBL" id="ML977802">
    <property type="protein sequence ID" value="KAF1992766.1"/>
    <property type="molecule type" value="Genomic_DNA"/>
</dbReference>
<feature type="non-terminal residue" evidence="2">
    <location>
        <position position="99"/>
    </location>
</feature>
<dbReference type="Pfam" id="PF11374">
    <property type="entry name" value="DUF3176"/>
    <property type="match status" value="1"/>
</dbReference>
<dbReference type="PANTHER" id="PTHR35394">
    <property type="entry name" value="DUF3176 DOMAIN-CONTAINING PROTEIN"/>
    <property type="match status" value="1"/>
</dbReference>
<dbReference type="Proteomes" id="UP000799779">
    <property type="component" value="Unassembled WGS sequence"/>
</dbReference>
<sequence length="99" mass="10908">WWWETGAVLVSMTFLSLIIAIMFSVDGKPLSKWKLPIQPSALVAVFSAVVKSSLLVPIAGCIGQLKWAYFEKPARLSHMEAFDEATRGPWGSVSIVMIV</sequence>
<keyword evidence="1" id="KW-1133">Transmembrane helix</keyword>
<proteinExistence type="predicted"/>
<dbReference type="InterPro" id="IPR021514">
    <property type="entry name" value="DUF3176"/>
</dbReference>
<evidence type="ECO:0000313" key="2">
    <source>
        <dbReference type="EMBL" id="KAF1992766.1"/>
    </source>
</evidence>
<dbReference type="PANTHER" id="PTHR35394:SF5">
    <property type="entry name" value="DUF3176 DOMAIN-CONTAINING PROTEIN"/>
    <property type="match status" value="1"/>
</dbReference>
<gene>
    <name evidence="2" type="ORF">P154DRAFT_391006</name>
</gene>
<keyword evidence="1" id="KW-0812">Transmembrane</keyword>